<proteinExistence type="predicted"/>
<evidence type="ECO:0000313" key="2">
    <source>
        <dbReference type="Proteomes" id="UP000790709"/>
    </source>
</evidence>
<gene>
    <name evidence="1" type="ORF">BV22DRAFT_1053839</name>
</gene>
<name>A0ACB8BYR7_9AGAM</name>
<protein>
    <submittedName>
        <fullName evidence="1">Uncharacterized protein</fullName>
    </submittedName>
</protein>
<evidence type="ECO:0000313" key="1">
    <source>
        <dbReference type="EMBL" id="KAH7931101.1"/>
    </source>
</evidence>
<dbReference type="EMBL" id="MU266328">
    <property type="protein sequence ID" value="KAH7931101.1"/>
    <property type="molecule type" value="Genomic_DNA"/>
</dbReference>
<reference evidence="1" key="1">
    <citation type="journal article" date="2021" name="New Phytol.">
        <title>Evolutionary innovations through gain and loss of genes in the ectomycorrhizal Boletales.</title>
        <authorList>
            <person name="Wu G."/>
            <person name="Miyauchi S."/>
            <person name="Morin E."/>
            <person name="Kuo A."/>
            <person name="Drula E."/>
            <person name="Varga T."/>
            <person name="Kohler A."/>
            <person name="Feng B."/>
            <person name="Cao Y."/>
            <person name="Lipzen A."/>
            <person name="Daum C."/>
            <person name="Hundley H."/>
            <person name="Pangilinan J."/>
            <person name="Johnson J."/>
            <person name="Barry K."/>
            <person name="LaButti K."/>
            <person name="Ng V."/>
            <person name="Ahrendt S."/>
            <person name="Min B."/>
            <person name="Choi I.G."/>
            <person name="Park H."/>
            <person name="Plett J.M."/>
            <person name="Magnuson J."/>
            <person name="Spatafora J.W."/>
            <person name="Nagy L.G."/>
            <person name="Henrissat B."/>
            <person name="Grigoriev I.V."/>
            <person name="Yang Z.L."/>
            <person name="Xu J."/>
            <person name="Martin F.M."/>
        </authorList>
    </citation>
    <scope>NUCLEOTIDE SEQUENCE</scope>
    <source>
        <strain evidence="1">KUC20120723A-06</strain>
    </source>
</reference>
<comment type="caution">
    <text evidence="1">The sequence shown here is derived from an EMBL/GenBank/DDBJ whole genome shotgun (WGS) entry which is preliminary data.</text>
</comment>
<sequence>MSTHLLRQCAASSRLSCSSCLRSRHPRFYTSQSALAVATQASTGSTHSDAPVAGPSTISLLGHDNPGPPADFPKASGSKNAGKETKTSFRNPLEPTRVDLYLASIRAAGLEPTLDDIERCRPPNHAPPDSPRYADEYHNLVDTLCRSFSKEQLRHFGELYKMDPIWTRTSRRKVEYAESIVEKQWEWPSLKEIERKRRDRTEVTVKTFSVNPSQLFLILGKDGADLLQLSMQYNVHISLVANPLALRVEGFRGALKELTEHMSALKKGIIEEIVELPTKRPIRQDLVQRISRLAGAYVENLGFKGKIRICAKDPMNLTTAKRLATRASSEVEGFSASSFLCYVPSDVKNESPVPISMFPHTYSIYPFLSPRSLPWTMTANGAFRIRRVAEWLGVDAYEDIRKTGGLAGGRGRMLDKAQAPQHLFEMLFKDLPDQAPGFHRVVTASLGHMLLSSATPTQRPSIFPPLKGYWTLSKILKWLQGSDMQSTFVPSLPTPILNSPPTKQTILHRLLYKTLPRMDDSDGASNLQRRNVQTLVKFEVELTQSSTDMMATTDHVDDRVQGIDQNEWPDSPEIGVPNVQQVDGSLSDGPQATTVEALDREGSSTIVSPVTDKPPSPLAIAEPQCLEGIQTTLDLMMPDRPMDIQFTVFDCREIPTTQQPSELQSYTSQLRKYLETSAPDLAQPQPPMTFRHNGNTYILHNSSSVRKSWESVPTVSAVPAGDKGECPGVGDAEPLQAVAESVLDLESNEKSTVCQVICDAHADEVSWKSFLASCDQLSATGFRPQTASQEMGSDVQYLEE</sequence>
<keyword evidence="2" id="KW-1185">Reference proteome</keyword>
<organism evidence="1 2">
    <name type="scientific">Leucogyrophana mollusca</name>
    <dbReference type="NCBI Taxonomy" id="85980"/>
    <lineage>
        <taxon>Eukaryota</taxon>
        <taxon>Fungi</taxon>
        <taxon>Dikarya</taxon>
        <taxon>Basidiomycota</taxon>
        <taxon>Agaricomycotina</taxon>
        <taxon>Agaricomycetes</taxon>
        <taxon>Agaricomycetidae</taxon>
        <taxon>Boletales</taxon>
        <taxon>Boletales incertae sedis</taxon>
        <taxon>Leucogyrophana</taxon>
    </lineage>
</organism>
<dbReference type="Proteomes" id="UP000790709">
    <property type="component" value="Unassembled WGS sequence"/>
</dbReference>
<accession>A0ACB8BYR7</accession>